<evidence type="ECO:0000256" key="7">
    <source>
        <dbReference type="ARBA" id="ARBA00022777"/>
    </source>
</evidence>
<dbReference type="Pfam" id="PF02518">
    <property type="entry name" value="HATPase_c"/>
    <property type="match status" value="1"/>
</dbReference>
<dbReference type="PANTHER" id="PTHR45436:SF5">
    <property type="entry name" value="SENSOR HISTIDINE KINASE TRCS"/>
    <property type="match status" value="1"/>
</dbReference>
<dbReference type="InterPro" id="IPR050428">
    <property type="entry name" value="TCS_sensor_his_kinase"/>
</dbReference>
<dbReference type="OrthoDB" id="9786919at2"/>
<dbReference type="SMART" id="SM00387">
    <property type="entry name" value="HATPase_c"/>
    <property type="match status" value="1"/>
</dbReference>
<feature type="transmembrane region" description="Helical" evidence="11">
    <location>
        <begin position="151"/>
        <end position="174"/>
    </location>
</feature>
<dbReference type="EMBL" id="VFOS01000004">
    <property type="protein sequence ID" value="TQL57445.1"/>
    <property type="molecule type" value="Genomic_DNA"/>
</dbReference>
<dbReference type="AlphaFoldDB" id="A0A542ZAU1"/>
<dbReference type="SMART" id="SM00388">
    <property type="entry name" value="HisKA"/>
    <property type="match status" value="1"/>
</dbReference>
<evidence type="ECO:0000256" key="1">
    <source>
        <dbReference type="ARBA" id="ARBA00000085"/>
    </source>
</evidence>
<feature type="transmembrane region" description="Helical" evidence="11">
    <location>
        <begin position="21"/>
        <end position="40"/>
    </location>
</feature>
<keyword evidence="10 11" id="KW-0472">Membrane</keyword>
<dbReference type="GeneID" id="95608812"/>
<dbReference type="RefSeq" id="WP_142121937.1">
    <property type="nucleotide sequence ID" value="NZ_BAAASV010000002.1"/>
</dbReference>
<evidence type="ECO:0000256" key="8">
    <source>
        <dbReference type="ARBA" id="ARBA00022989"/>
    </source>
</evidence>
<dbReference type="InterPro" id="IPR003661">
    <property type="entry name" value="HisK_dim/P_dom"/>
</dbReference>
<dbReference type="InterPro" id="IPR036890">
    <property type="entry name" value="HATPase_C_sf"/>
</dbReference>
<comment type="subcellular location">
    <subcellularLocation>
        <location evidence="2">Cell membrane</location>
    </subcellularLocation>
</comment>
<keyword evidence="14" id="KW-1185">Reference proteome</keyword>
<dbReference type="PROSITE" id="PS50109">
    <property type="entry name" value="HIS_KIN"/>
    <property type="match status" value="1"/>
</dbReference>
<comment type="catalytic activity">
    <reaction evidence="1">
        <text>ATP + protein L-histidine = ADP + protein N-phospho-L-histidine.</text>
        <dbReference type="EC" id="2.7.13.3"/>
    </reaction>
</comment>
<keyword evidence="7 13" id="KW-0418">Kinase</keyword>
<dbReference type="SUPFAM" id="SSF47384">
    <property type="entry name" value="Homodimeric domain of signal transducing histidine kinase"/>
    <property type="match status" value="1"/>
</dbReference>
<keyword evidence="6 11" id="KW-0812">Transmembrane</keyword>
<dbReference type="Gene3D" id="3.30.565.10">
    <property type="entry name" value="Histidine kinase-like ATPase, C-terminal domain"/>
    <property type="match status" value="1"/>
</dbReference>
<dbReference type="Pfam" id="PF00512">
    <property type="entry name" value="HisKA"/>
    <property type="match status" value="1"/>
</dbReference>
<keyword evidence="9" id="KW-0902">Two-component regulatory system</keyword>
<evidence type="ECO:0000313" key="13">
    <source>
        <dbReference type="EMBL" id="TQL57445.1"/>
    </source>
</evidence>
<evidence type="ECO:0000256" key="3">
    <source>
        <dbReference type="ARBA" id="ARBA00012438"/>
    </source>
</evidence>
<dbReference type="Gene3D" id="1.10.287.130">
    <property type="match status" value="1"/>
</dbReference>
<protein>
    <recommendedName>
        <fullName evidence="3">histidine kinase</fullName>
        <ecNumber evidence="3">2.7.13.3</ecNumber>
    </recommendedName>
</protein>
<evidence type="ECO:0000259" key="12">
    <source>
        <dbReference type="PROSITE" id="PS50109"/>
    </source>
</evidence>
<evidence type="ECO:0000256" key="10">
    <source>
        <dbReference type="ARBA" id="ARBA00023136"/>
    </source>
</evidence>
<dbReference type="GO" id="GO:0000155">
    <property type="term" value="F:phosphorelay sensor kinase activity"/>
    <property type="evidence" value="ECO:0007669"/>
    <property type="project" value="InterPro"/>
</dbReference>
<feature type="domain" description="Histidine kinase" evidence="12">
    <location>
        <begin position="194"/>
        <end position="406"/>
    </location>
</feature>
<dbReference type="InterPro" id="IPR004358">
    <property type="entry name" value="Sig_transdc_His_kin-like_C"/>
</dbReference>
<dbReference type="SUPFAM" id="SSF55874">
    <property type="entry name" value="ATPase domain of HSP90 chaperone/DNA topoisomerase II/histidine kinase"/>
    <property type="match status" value="1"/>
</dbReference>
<dbReference type="EC" id="2.7.13.3" evidence="3"/>
<organism evidence="13 14">
    <name type="scientific">Rarobacter faecitabidus</name>
    <dbReference type="NCBI Taxonomy" id="13243"/>
    <lineage>
        <taxon>Bacteria</taxon>
        <taxon>Bacillati</taxon>
        <taxon>Actinomycetota</taxon>
        <taxon>Actinomycetes</taxon>
        <taxon>Micrococcales</taxon>
        <taxon>Rarobacteraceae</taxon>
        <taxon>Rarobacter</taxon>
    </lineage>
</organism>
<evidence type="ECO:0000256" key="5">
    <source>
        <dbReference type="ARBA" id="ARBA00022679"/>
    </source>
</evidence>
<evidence type="ECO:0000256" key="2">
    <source>
        <dbReference type="ARBA" id="ARBA00004236"/>
    </source>
</evidence>
<dbReference type="Proteomes" id="UP000315389">
    <property type="component" value="Unassembled WGS sequence"/>
</dbReference>
<reference evidence="13 14" key="1">
    <citation type="submission" date="2019-06" db="EMBL/GenBank/DDBJ databases">
        <title>Sequencing the genomes of 1000 actinobacteria strains.</title>
        <authorList>
            <person name="Klenk H.-P."/>
        </authorList>
    </citation>
    <scope>NUCLEOTIDE SEQUENCE [LARGE SCALE GENOMIC DNA]</scope>
    <source>
        <strain evidence="13 14">DSM 4813</strain>
    </source>
</reference>
<dbReference type="InterPro" id="IPR005467">
    <property type="entry name" value="His_kinase_dom"/>
</dbReference>
<dbReference type="GO" id="GO:0005886">
    <property type="term" value="C:plasma membrane"/>
    <property type="evidence" value="ECO:0007669"/>
    <property type="project" value="UniProtKB-SubCell"/>
</dbReference>
<dbReference type="InterPro" id="IPR003594">
    <property type="entry name" value="HATPase_dom"/>
</dbReference>
<keyword evidence="4" id="KW-0597">Phosphoprotein</keyword>
<evidence type="ECO:0000256" key="11">
    <source>
        <dbReference type="SAM" id="Phobius"/>
    </source>
</evidence>
<evidence type="ECO:0000256" key="6">
    <source>
        <dbReference type="ARBA" id="ARBA00022692"/>
    </source>
</evidence>
<evidence type="ECO:0000313" key="14">
    <source>
        <dbReference type="Proteomes" id="UP000315389"/>
    </source>
</evidence>
<dbReference type="InterPro" id="IPR036097">
    <property type="entry name" value="HisK_dim/P_sf"/>
</dbReference>
<comment type="caution">
    <text evidence="13">The sequence shown here is derived from an EMBL/GenBank/DDBJ whole genome shotgun (WGS) entry which is preliminary data.</text>
</comment>
<name>A0A542ZAU1_RARFA</name>
<evidence type="ECO:0000256" key="4">
    <source>
        <dbReference type="ARBA" id="ARBA00022553"/>
    </source>
</evidence>
<sequence length="417" mass="44171">MRALRTGDDLRGASLRLTAQFTALLLFILAIVGTLVYLIVSTSVTESNQRALVAATRLDSPQDAPSGTYLSLVDGRTGDQLISSDDLPEGLLDTTALQSVAAGGADVQEQRTVDGRDYLLLTTSATGDRSHDRFVQVALDLHESSEELGRLATALIAGGLVAAVLAFATAYLMARRAIRPLAEALALQRRFVADASHELRTPLTLLTTRAQILKRRGGNDLPADVTTSVDEIVTDTRTLTEILEDLLIAADPRTVVEPTPVDLRAVADNAVGLLRDDAGRRGISLARAGDPEPIIIPGSRAALLRLVIALSTNALDHARTAVTVTVSASNGNAIVRVTDDGPGFSPEVASTAFDRFVSSRNVDSTTRHYGLGLAIVAEIVQRHRGTVTIEQPTTGASVTCIFPLAPAKLHSAIRQGE</sequence>
<keyword evidence="8 11" id="KW-1133">Transmembrane helix</keyword>
<proteinExistence type="predicted"/>
<dbReference type="PRINTS" id="PR00344">
    <property type="entry name" value="BCTRLSENSOR"/>
</dbReference>
<evidence type="ECO:0000256" key="9">
    <source>
        <dbReference type="ARBA" id="ARBA00023012"/>
    </source>
</evidence>
<keyword evidence="5" id="KW-0808">Transferase</keyword>
<gene>
    <name evidence="13" type="ORF">FB461_2180</name>
</gene>
<dbReference type="PANTHER" id="PTHR45436">
    <property type="entry name" value="SENSOR HISTIDINE KINASE YKOH"/>
    <property type="match status" value="1"/>
</dbReference>
<accession>A0A542ZAU1</accession>